<reference evidence="1 2" key="1">
    <citation type="journal article" date="2022" name="Hortic Res">
        <title>A haplotype resolved chromosomal level avocado genome allows analysis of novel avocado genes.</title>
        <authorList>
            <person name="Nath O."/>
            <person name="Fletcher S.J."/>
            <person name="Hayward A."/>
            <person name="Shaw L.M."/>
            <person name="Masouleh A.K."/>
            <person name="Furtado A."/>
            <person name="Henry R.J."/>
            <person name="Mitter N."/>
        </authorList>
    </citation>
    <scope>NUCLEOTIDE SEQUENCE [LARGE SCALE GENOMIC DNA]</scope>
    <source>
        <strain evidence="2">cv. Hass</strain>
    </source>
</reference>
<evidence type="ECO:0000313" key="2">
    <source>
        <dbReference type="Proteomes" id="UP001234297"/>
    </source>
</evidence>
<sequence length="111" mass="11523">MMPGLLKTPIQAARLITPSIALSGKPSSSIDSLQVHHPPGVKSPSLTNDPLNSSSAVLPSLPTLIPTINTSLPSAKENPDCPLLALPTDIVFEILDKIPAADLACSNPFPP</sequence>
<dbReference type="EMBL" id="CM056815">
    <property type="protein sequence ID" value="KAJ8629385.1"/>
    <property type="molecule type" value="Genomic_DNA"/>
</dbReference>
<gene>
    <name evidence="1" type="ORF">MRB53_022708</name>
</gene>
<protein>
    <submittedName>
        <fullName evidence="1">Uncharacterized protein</fullName>
    </submittedName>
</protein>
<comment type="caution">
    <text evidence="1">The sequence shown here is derived from an EMBL/GenBank/DDBJ whole genome shotgun (WGS) entry which is preliminary data.</text>
</comment>
<accession>A0ACC2L7I3</accession>
<keyword evidence="2" id="KW-1185">Reference proteome</keyword>
<organism evidence="1 2">
    <name type="scientific">Persea americana</name>
    <name type="common">Avocado</name>
    <dbReference type="NCBI Taxonomy" id="3435"/>
    <lineage>
        <taxon>Eukaryota</taxon>
        <taxon>Viridiplantae</taxon>
        <taxon>Streptophyta</taxon>
        <taxon>Embryophyta</taxon>
        <taxon>Tracheophyta</taxon>
        <taxon>Spermatophyta</taxon>
        <taxon>Magnoliopsida</taxon>
        <taxon>Magnoliidae</taxon>
        <taxon>Laurales</taxon>
        <taxon>Lauraceae</taxon>
        <taxon>Persea</taxon>
    </lineage>
</organism>
<evidence type="ECO:0000313" key="1">
    <source>
        <dbReference type="EMBL" id="KAJ8629385.1"/>
    </source>
</evidence>
<name>A0ACC2L7I3_PERAE</name>
<dbReference type="Proteomes" id="UP001234297">
    <property type="component" value="Chromosome 7"/>
</dbReference>
<proteinExistence type="predicted"/>